<name>A0ABW5XDB3_9MICO</name>
<feature type="transmembrane region" description="Helical" evidence="1">
    <location>
        <begin position="128"/>
        <end position="148"/>
    </location>
</feature>
<dbReference type="Proteomes" id="UP001597391">
    <property type="component" value="Unassembled WGS sequence"/>
</dbReference>
<evidence type="ECO:0000256" key="1">
    <source>
        <dbReference type="SAM" id="Phobius"/>
    </source>
</evidence>
<keyword evidence="1" id="KW-0472">Membrane</keyword>
<keyword evidence="3" id="KW-1185">Reference proteome</keyword>
<sequence>MAGIRPLTMSAISAVIAAWAYFGMPHAPIVVALAVLGIVAQFPHHIWRLLKSPRLSLFASGSPAGTFIVPRAILAFAGYLVAQSSTLEVLWLIGFYFVLGAELTIRALADRVVPVARNLPGYRLRDSLVLDPAWAYLISSLALLLWPLRDSFPWLHAGTTVMLAVAGLLTVFLIADASRLILRRRATSTQLQAALNAYEPRFLLHWQAPKGTSYQVSMWLPYLEQTGHPYFILLRSPENFDEIARLTNRPILLRESLSTLDDVMVPSLHAALYVNTATVNNHMVRYREVTHIQLNHGDSDKAPSYNPSFRAFDRNFVAGQAAIDRFAANGISTTSDFFEIVGRPQVASVQLPVSPISAVSQPTVLYAPTWQGFYQDTDYSSLEFAEAIVQTLLFEGYRVIFRPHPYSRKNQKHRPLIERVNAILAADPRDHVYGRAATEAEIFDLFNESDLLIADLSSVVSDYLASTKPIVLVRRETSEDVSRTLGSACYELDVASGTLDKTAFAGLLSTIRADDPLSGRRTDVSAYYLSDVPAEGHAQLFVDTLDKYLS</sequence>
<dbReference type="SUPFAM" id="SSF53756">
    <property type="entry name" value="UDP-Glycosyltransferase/glycogen phosphorylase"/>
    <property type="match status" value="1"/>
</dbReference>
<feature type="transmembrane region" description="Helical" evidence="1">
    <location>
        <begin position="89"/>
        <end position="108"/>
    </location>
</feature>
<dbReference type="Pfam" id="PF04464">
    <property type="entry name" value="Glyphos_transf"/>
    <property type="match status" value="1"/>
</dbReference>
<dbReference type="InterPro" id="IPR007554">
    <property type="entry name" value="Glycerophosphate_synth"/>
</dbReference>
<dbReference type="Gene3D" id="3.40.50.12580">
    <property type="match status" value="1"/>
</dbReference>
<organism evidence="2 3">
    <name type="scientific">Populibacterium corticicola</name>
    <dbReference type="NCBI Taxonomy" id="1812826"/>
    <lineage>
        <taxon>Bacteria</taxon>
        <taxon>Bacillati</taxon>
        <taxon>Actinomycetota</taxon>
        <taxon>Actinomycetes</taxon>
        <taxon>Micrococcales</taxon>
        <taxon>Jonesiaceae</taxon>
        <taxon>Populibacterium</taxon>
    </lineage>
</organism>
<accession>A0ABW5XDB3</accession>
<keyword evidence="1" id="KW-1133">Transmembrane helix</keyword>
<reference evidence="3" key="1">
    <citation type="journal article" date="2019" name="Int. J. Syst. Evol. Microbiol.">
        <title>The Global Catalogue of Microorganisms (GCM) 10K type strain sequencing project: providing services to taxonomists for standard genome sequencing and annotation.</title>
        <authorList>
            <consortium name="The Broad Institute Genomics Platform"/>
            <consortium name="The Broad Institute Genome Sequencing Center for Infectious Disease"/>
            <person name="Wu L."/>
            <person name="Ma J."/>
        </authorList>
    </citation>
    <scope>NUCLEOTIDE SEQUENCE [LARGE SCALE GENOMIC DNA]</scope>
    <source>
        <strain evidence="3">KCTC 33576</strain>
    </source>
</reference>
<comment type="caution">
    <text evidence="2">The sequence shown here is derived from an EMBL/GenBank/DDBJ whole genome shotgun (WGS) entry which is preliminary data.</text>
</comment>
<gene>
    <name evidence="2" type="ORF">ACFSYH_04545</name>
</gene>
<dbReference type="RefSeq" id="WP_377465406.1">
    <property type="nucleotide sequence ID" value="NZ_JBHUOP010000002.1"/>
</dbReference>
<feature type="transmembrane region" description="Helical" evidence="1">
    <location>
        <begin position="154"/>
        <end position="175"/>
    </location>
</feature>
<keyword evidence="1" id="KW-0812">Transmembrane</keyword>
<evidence type="ECO:0000313" key="2">
    <source>
        <dbReference type="EMBL" id="MFD2839837.1"/>
    </source>
</evidence>
<proteinExistence type="predicted"/>
<dbReference type="InterPro" id="IPR043148">
    <property type="entry name" value="TagF_C"/>
</dbReference>
<evidence type="ECO:0000313" key="3">
    <source>
        <dbReference type="Proteomes" id="UP001597391"/>
    </source>
</evidence>
<feature type="transmembrane region" description="Helical" evidence="1">
    <location>
        <begin position="57"/>
        <end position="77"/>
    </location>
</feature>
<dbReference type="EMBL" id="JBHUOP010000002">
    <property type="protein sequence ID" value="MFD2839837.1"/>
    <property type="molecule type" value="Genomic_DNA"/>
</dbReference>
<feature type="transmembrane region" description="Helical" evidence="1">
    <location>
        <begin position="30"/>
        <end position="50"/>
    </location>
</feature>
<protein>
    <submittedName>
        <fullName evidence="2">CDP-glycerol glycerophosphotransferase family protein</fullName>
    </submittedName>
</protein>